<evidence type="ECO:0000256" key="1">
    <source>
        <dbReference type="SAM" id="MobiDB-lite"/>
    </source>
</evidence>
<comment type="caution">
    <text evidence="2">The sequence shown here is derived from an EMBL/GenBank/DDBJ whole genome shotgun (WGS) entry which is preliminary data.</text>
</comment>
<organism evidence="2 3">
    <name type="scientific">Mycena venus</name>
    <dbReference type="NCBI Taxonomy" id="2733690"/>
    <lineage>
        <taxon>Eukaryota</taxon>
        <taxon>Fungi</taxon>
        <taxon>Dikarya</taxon>
        <taxon>Basidiomycota</taxon>
        <taxon>Agaricomycotina</taxon>
        <taxon>Agaricomycetes</taxon>
        <taxon>Agaricomycetidae</taxon>
        <taxon>Agaricales</taxon>
        <taxon>Marasmiineae</taxon>
        <taxon>Mycenaceae</taxon>
        <taxon>Mycena</taxon>
    </lineage>
</organism>
<keyword evidence="3" id="KW-1185">Reference proteome</keyword>
<sequence>MDVFARLVFPLTQLLLRCRRTSPMRLDVVVALSRSLHIFHNVLKAVAISSRKRATPDFEFSILFPRVLLAFPAFTFNARSCPEVMRLCQRMYRTGECIPKSCIARQNMFLPRVLPRRIGSKMPWIYSRNTAKIHVRNQDDLKRVPHSKPPKNSGSPRQGREV</sequence>
<proteinExistence type="predicted"/>
<dbReference type="Proteomes" id="UP000620124">
    <property type="component" value="Unassembled WGS sequence"/>
</dbReference>
<protein>
    <submittedName>
        <fullName evidence="2">Uncharacterized protein</fullName>
    </submittedName>
</protein>
<reference evidence="2" key="1">
    <citation type="submission" date="2020-05" db="EMBL/GenBank/DDBJ databases">
        <title>Mycena genomes resolve the evolution of fungal bioluminescence.</title>
        <authorList>
            <person name="Tsai I.J."/>
        </authorList>
    </citation>
    <scope>NUCLEOTIDE SEQUENCE</scope>
    <source>
        <strain evidence="2">CCC161011</strain>
    </source>
</reference>
<accession>A0A8H6Z827</accession>
<dbReference type="AlphaFoldDB" id="A0A8H6Z827"/>
<feature type="region of interest" description="Disordered" evidence="1">
    <location>
        <begin position="137"/>
        <end position="162"/>
    </location>
</feature>
<name>A0A8H6Z827_9AGAR</name>
<evidence type="ECO:0000313" key="2">
    <source>
        <dbReference type="EMBL" id="KAF7371526.1"/>
    </source>
</evidence>
<gene>
    <name evidence="2" type="ORF">MVEN_00007400</name>
</gene>
<evidence type="ECO:0000313" key="3">
    <source>
        <dbReference type="Proteomes" id="UP000620124"/>
    </source>
</evidence>
<dbReference type="EMBL" id="JACAZI010000001">
    <property type="protein sequence ID" value="KAF7371526.1"/>
    <property type="molecule type" value="Genomic_DNA"/>
</dbReference>